<reference evidence="5" key="1">
    <citation type="submission" date="2021-04" db="EMBL/GenBank/DDBJ databases">
        <authorList>
            <consortium name="Molecular Ecology Group"/>
        </authorList>
    </citation>
    <scope>NUCLEOTIDE SEQUENCE</scope>
</reference>
<gene>
    <name evidence="5" type="ORF">CUNI_LOCUS6863</name>
</gene>
<feature type="non-terminal residue" evidence="5">
    <location>
        <position position="136"/>
    </location>
</feature>
<accession>A0A8S3Z038</accession>
<evidence type="ECO:0000256" key="1">
    <source>
        <dbReference type="ARBA" id="ARBA00023157"/>
    </source>
</evidence>
<evidence type="ECO:0000256" key="3">
    <source>
        <dbReference type="SAM" id="SignalP"/>
    </source>
</evidence>
<feature type="domain" description="Laminin N-terminal" evidence="4">
    <location>
        <begin position="31"/>
        <end position="136"/>
    </location>
</feature>
<organism evidence="5 6">
    <name type="scientific">Candidula unifasciata</name>
    <dbReference type="NCBI Taxonomy" id="100452"/>
    <lineage>
        <taxon>Eukaryota</taxon>
        <taxon>Metazoa</taxon>
        <taxon>Spiralia</taxon>
        <taxon>Lophotrochozoa</taxon>
        <taxon>Mollusca</taxon>
        <taxon>Gastropoda</taxon>
        <taxon>Heterobranchia</taxon>
        <taxon>Euthyneura</taxon>
        <taxon>Panpulmonata</taxon>
        <taxon>Eupulmonata</taxon>
        <taxon>Stylommatophora</taxon>
        <taxon>Helicina</taxon>
        <taxon>Helicoidea</taxon>
        <taxon>Geomitridae</taxon>
        <taxon>Candidula</taxon>
    </lineage>
</organism>
<keyword evidence="3" id="KW-0732">Signal</keyword>
<evidence type="ECO:0000256" key="2">
    <source>
        <dbReference type="ARBA" id="ARBA00023292"/>
    </source>
</evidence>
<dbReference type="OrthoDB" id="10596919at2759"/>
<dbReference type="InterPro" id="IPR008211">
    <property type="entry name" value="Laminin_N"/>
</dbReference>
<sequence length="136" mass="15254">MFVLTNYPSLTFLVVIFLISTPTKVHSTCDTTAGCFPPIFQILDRFSSFLARSIYSSSICGSNSSTPLQYLSLISSDVNIYTCQPTAIQPINVVDKDTSQQQPTYWQSDKMVDTDGAIPKDQYIVFNFTDEFILHT</sequence>
<evidence type="ECO:0000313" key="5">
    <source>
        <dbReference type="EMBL" id="CAG5121305.1"/>
    </source>
</evidence>
<dbReference type="AlphaFoldDB" id="A0A8S3Z038"/>
<dbReference type="PROSITE" id="PS51117">
    <property type="entry name" value="LAMININ_NTER"/>
    <property type="match status" value="1"/>
</dbReference>
<dbReference type="EMBL" id="CAJHNH020001060">
    <property type="protein sequence ID" value="CAG5121305.1"/>
    <property type="molecule type" value="Genomic_DNA"/>
</dbReference>
<dbReference type="Gene3D" id="2.60.120.260">
    <property type="entry name" value="Galactose-binding domain-like"/>
    <property type="match status" value="1"/>
</dbReference>
<keyword evidence="6" id="KW-1185">Reference proteome</keyword>
<feature type="chain" id="PRO_5035940558" description="Laminin N-terminal domain-containing protein" evidence="3">
    <location>
        <begin position="28"/>
        <end position="136"/>
    </location>
</feature>
<proteinExistence type="predicted"/>
<feature type="signal peptide" evidence="3">
    <location>
        <begin position="1"/>
        <end position="27"/>
    </location>
</feature>
<keyword evidence="2" id="KW-0424">Laminin EGF-like domain</keyword>
<evidence type="ECO:0000313" key="6">
    <source>
        <dbReference type="Proteomes" id="UP000678393"/>
    </source>
</evidence>
<dbReference type="Proteomes" id="UP000678393">
    <property type="component" value="Unassembled WGS sequence"/>
</dbReference>
<protein>
    <recommendedName>
        <fullName evidence="4">Laminin N-terminal domain-containing protein</fullName>
    </recommendedName>
</protein>
<comment type="caution">
    <text evidence="5">The sequence shown here is derived from an EMBL/GenBank/DDBJ whole genome shotgun (WGS) entry which is preliminary data.</text>
</comment>
<keyword evidence="1" id="KW-1015">Disulfide bond</keyword>
<evidence type="ECO:0000259" key="4">
    <source>
        <dbReference type="PROSITE" id="PS51117"/>
    </source>
</evidence>
<name>A0A8S3Z038_9EUPU</name>